<feature type="region of interest" description="Disordered" evidence="1">
    <location>
        <begin position="1"/>
        <end position="24"/>
    </location>
</feature>
<evidence type="ECO:0000256" key="1">
    <source>
        <dbReference type="SAM" id="MobiDB-lite"/>
    </source>
</evidence>
<sequence length="55" mass="6097">MSIINPGPAAAAAPRGSDRELPPWGRTEIGALLELRDALDAVVDTRRTYNRRRRP</sequence>
<dbReference type="AlphaFoldDB" id="A0A3N1GTK7"/>
<comment type="caution">
    <text evidence="2">The sequence shown here is derived from an EMBL/GenBank/DDBJ whole genome shotgun (WGS) entry which is preliminary data.</text>
</comment>
<name>A0A3N1GTK7_9ACTN</name>
<reference evidence="2 3" key="1">
    <citation type="submission" date="2018-11" db="EMBL/GenBank/DDBJ databases">
        <title>Sequencing the genomes of 1000 actinobacteria strains.</title>
        <authorList>
            <person name="Klenk H.-P."/>
        </authorList>
    </citation>
    <scope>NUCLEOTIDE SEQUENCE [LARGE SCALE GENOMIC DNA]</scope>
    <source>
        <strain evidence="2 3">DSM 43634</strain>
    </source>
</reference>
<dbReference type="RefSeq" id="WP_170047309.1">
    <property type="nucleotide sequence ID" value="NZ_RJKL01000001.1"/>
</dbReference>
<evidence type="ECO:0000313" key="2">
    <source>
        <dbReference type="EMBL" id="ROP33579.1"/>
    </source>
</evidence>
<evidence type="ECO:0000313" key="3">
    <source>
        <dbReference type="Proteomes" id="UP000271683"/>
    </source>
</evidence>
<gene>
    <name evidence="2" type="ORF">EDD30_6580</name>
</gene>
<dbReference type="Proteomes" id="UP000271683">
    <property type="component" value="Unassembled WGS sequence"/>
</dbReference>
<proteinExistence type="predicted"/>
<protein>
    <submittedName>
        <fullName evidence="2">Uncharacterized protein</fullName>
    </submittedName>
</protein>
<organism evidence="2 3">
    <name type="scientific">Couchioplanes caeruleus</name>
    <dbReference type="NCBI Taxonomy" id="56438"/>
    <lineage>
        <taxon>Bacteria</taxon>
        <taxon>Bacillati</taxon>
        <taxon>Actinomycetota</taxon>
        <taxon>Actinomycetes</taxon>
        <taxon>Micromonosporales</taxon>
        <taxon>Micromonosporaceae</taxon>
        <taxon>Couchioplanes</taxon>
    </lineage>
</organism>
<accession>A0A3N1GTK7</accession>
<dbReference type="EMBL" id="RJKL01000001">
    <property type="protein sequence ID" value="ROP33579.1"/>
    <property type="molecule type" value="Genomic_DNA"/>
</dbReference>